<keyword evidence="6" id="KW-1185">Reference proteome</keyword>
<dbReference type="Proteomes" id="UP000588083">
    <property type="component" value="Unassembled WGS sequence"/>
</dbReference>
<evidence type="ECO:0000313" key="5">
    <source>
        <dbReference type="Proteomes" id="UP000574717"/>
    </source>
</evidence>
<protein>
    <submittedName>
        <fullName evidence="3">Uncharacterized protein</fullName>
    </submittedName>
</protein>
<organism evidence="3 4">
    <name type="scientific">Candidatus Hakubella thermalkaliphila</name>
    <dbReference type="NCBI Taxonomy" id="2754717"/>
    <lineage>
        <taxon>Bacteria</taxon>
        <taxon>Bacillati</taxon>
        <taxon>Actinomycetota</taxon>
        <taxon>Actinomycetota incertae sedis</taxon>
        <taxon>Candidatus Hakubellales</taxon>
        <taxon>Candidatus Hakubellaceae</taxon>
        <taxon>Candidatus Hakubella</taxon>
    </lineage>
</organism>
<reference evidence="4 5" key="1">
    <citation type="journal article" date="2020" name="Front. Microbiol.">
        <title>Single-cell genomics of novel Actinobacteria with the Wood-Ljungdahl pathway discovered in a serpentinizing system.</title>
        <authorList>
            <person name="Merino N."/>
            <person name="Kawai M."/>
            <person name="Boyd E.S."/>
            <person name="Colman D.R."/>
            <person name="McGlynn S.E."/>
            <person name="Nealson K.H."/>
            <person name="Kurokawa K."/>
            <person name="Hongoh Y."/>
        </authorList>
    </citation>
    <scope>NUCLEOTIDE SEQUENCE [LARGE SCALE GENOMIC DNA]</scope>
    <source>
        <strain evidence="1 5">S03</strain>
        <strain evidence="2 6">S34</strain>
        <strain evidence="3 4">S47</strain>
    </source>
</reference>
<evidence type="ECO:0000313" key="4">
    <source>
        <dbReference type="Proteomes" id="UP000569018"/>
    </source>
</evidence>
<name>A0A6V8Q2W9_9ACTN</name>
<dbReference type="EMBL" id="BLRZ01000084">
    <property type="protein sequence ID" value="GFP30631.1"/>
    <property type="molecule type" value="Genomic_DNA"/>
</dbReference>
<gene>
    <name evidence="1" type="ORF">HKBW3S03_00704</name>
    <name evidence="2" type="ORF">HKBW3S34_01551</name>
    <name evidence="3" type="ORF">HKBW3S47_00758</name>
</gene>
<dbReference type="Proteomes" id="UP000574717">
    <property type="component" value="Unassembled WGS sequence"/>
</dbReference>
<evidence type="ECO:0000313" key="1">
    <source>
        <dbReference type="EMBL" id="GFP19199.1"/>
    </source>
</evidence>
<evidence type="ECO:0000313" key="6">
    <source>
        <dbReference type="Proteomes" id="UP000588083"/>
    </source>
</evidence>
<evidence type="ECO:0000313" key="2">
    <source>
        <dbReference type="EMBL" id="GFP30631.1"/>
    </source>
</evidence>
<proteinExistence type="predicted"/>
<accession>A0A6V8Q2W9</accession>
<sequence length="34" mass="3897">MTFRFDPQHGLIIIPTRLSVLTIDLRVGTLTLEE</sequence>
<dbReference type="EMBL" id="BLRU01000047">
    <property type="protein sequence ID" value="GFP19199.1"/>
    <property type="molecule type" value="Genomic_DNA"/>
</dbReference>
<dbReference type="EMBL" id="BLSD01000029">
    <property type="protein sequence ID" value="GFP39058.1"/>
    <property type="molecule type" value="Genomic_DNA"/>
</dbReference>
<evidence type="ECO:0000313" key="3">
    <source>
        <dbReference type="EMBL" id="GFP39058.1"/>
    </source>
</evidence>
<comment type="caution">
    <text evidence="3">The sequence shown here is derived from an EMBL/GenBank/DDBJ whole genome shotgun (WGS) entry which is preliminary data.</text>
</comment>
<dbReference type="Proteomes" id="UP000569018">
    <property type="component" value="Unassembled WGS sequence"/>
</dbReference>
<dbReference type="AlphaFoldDB" id="A0A6V8Q2W9"/>